<feature type="transmembrane region" description="Helical" evidence="12">
    <location>
        <begin position="54"/>
        <end position="72"/>
    </location>
</feature>
<dbReference type="Pfam" id="PF00474">
    <property type="entry name" value="SSF"/>
    <property type="match status" value="1"/>
</dbReference>
<keyword evidence="5 12" id="KW-0812">Transmembrane</keyword>
<evidence type="ECO:0000256" key="10">
    <source>
        <dbReference type="ARBA" id="ARBA00023201"/>
    </source>
</evidence>
<evidence type="ECO:0000313" key="13">
    <source>
        <dbReference type="EMBL" id="KAK7084756.1"/>
    </source>
</evidence>
<evidence type="ECO:0000256" key="6">
    <source>
        <dbReference type="ARBA" id="ARBA00022989"/>
    </source>
</evidence>
<dbReference type="AlphaFoldDB" id="A0AAN9A8E8"/>
<comment type="similarity">
    <text evidence="2 11">Belongs to the sodium:solute symporter (SSF) (TC 2.A.21) family.</text>
</comment>
<feature type="transmembrane region" description="Helical" evidence="12">
    <location>
        <begin position="141"/>
        <end position="163"/>
    </location>
</feature>
<evidence type="ECO:0000256" key="2">
    <source>
        <dbReference type="ARBA" id="ARBA00006434"/>
    </source>
</evidence>
<keyword evidence="4" id="KW-1003">Cell membrane</keyword>
<feature type="transmembrane region" description="Helical" evidence="12">
    <location>
        <begin position="170"/>
        <end position="190"/>
    </location>
</feature>
<evidence type="ECO:0000256" key="9">
    <source>
        <dbReference type="ARBA" id="ARBA00023136"/>
    </source>
</evidence>
<keyword evidence="8" id="KW-0406">Ion transport</keyword>
<evidence type="ECO:0000256" key="12">
    <source>
        <dbReference type="SAM" id="Phobius"/>
    </source>
</evidence>
<feature type="transmembrane region" description="Helical" evidence="12">
    <location>
        <begin position="109"/>
        <end position="129"/>
    </location>
</feature>
<dbReference type="PANTHER" id="PTHR42985">
    <property type="entry name" value="SODIUM-COUPLED MONOCARBOXYLATE TRANSPORTER"/>
    <property type="match status" value="1"/>
</dbReference>
<dbReference type="InterPro" id="IPR038377">
    <property type="entry name" value="Na/Glc_symporter_sf"/>
</dbReference>
<name>A0AAN9A8E8_HALRR</name>
<evidence type="ECO:0000256" key="3">
    <source>
        <dbReference type="ARBA" id="ARBA00022448"/>
    </source>
</evidence>
<protein>
    <submittedName>
        <fullName evidence="13">Sodium-coupled monocarboxylate transporter 1</fullName>
    </submittedName>
</protein>
<organism evidence="13 14">
    <name type="scientific">Halocaridina rubra</name>
    <name type="common">Hawaiian red shrimp</name>
    <dbReference type="NCBI Taxonomy" id="373956"/>
    <lineage>
        <taxon>Eukaryota</taxon>
        <taxon>Metazoa</taxon>
        <taxon>Ecdysozoa</taxon>
        <taxon>Arthropoda</taxon>
        <taxon>Crustacea</taxon>
        <taxon>Multicrustacea</taxon>
        <taxon>Malacostraca</taxon>
        <taxon>Eumalacostraca</taxon>
        <taxon>Eucarida</taxon>
        <taxon>Decapoda</taxon>
        <taxon>Pleocyemata</taxon>
        <taxon>Caridea</taxon>
        <taxon>Atyoidea</taxon>
        <taxon>Atyidae</taxon>
        <taxon>Halocaridina</taxon>
    </lineage>
</organism>
<evidence type="ECO:0000313" key="14">
    <source>
        <dbReference type="Proteomes" id="UP001381693"/>
    </source>
</evidence>
<keyword evidence="10" id="KW-0739">Sodium transport</keyword>
<dbReference type="PANTHER" id="PTHR42985:SF40">
    <property type="entry name" value="LD47995P-RELATED"/>
    <property type="match status" value="1"/>
</dbReference>
<dbReference type="Proteomes" id="UP001381693">
    <property type="component" value="Unassembled WGS sequence"/>
</dbReference>
<dbReference type="Gene3D" id="1.20.1730.10">
    <property type="entry name" value="Sodium/glucose cotransporter"/>
    <property type="match status" value="1"/>
</dbReference>
<sequence>MAAHYLNLVALLTVFCCVNFMGVAIYAVYADCDPMATGEITKPDQIVPYYVDDKLSFIYGIPGLFMASLYAGGLSSYSSQINAVSAVMWEDFFKNSNWVAKMSEKKKPLVNVGVSVITGIAGIVAGIVASQLGGVFQVGQTILGTIHAPLLGLFILGMCCPYANKIGGTTGFSVSLLFNLWVTIGTMIYGKATPALEYFDDGCENPTTDFNSTFTTTSIWTTSTDDGKDPGE</sequence>
<reference evidence="13 14" key="1">
    <citation type="submission" date="2023-11" db="EMBL/GenBank/DDBJ databases">
        <title>Halocaridina rubra genome assembly.</title>
        <authorList>
            <person name="Smith C."/>
        </authorList>
    </citation>
    <scope>NUCLEOTIDE SEQUENCE [LARGE SCALE GENOMIC DNA]</scope>
    <source>
        <strain evidence="13">EP-1</strain>
        <tissue evidence="13">Whole</tissue>
    </source>
</reference>
<proteinExistence type="inferred from homology"/>
<dbReference type="InterPro" id="IPR051163">
    <property type="entry name" value="Sodium:Solute_Symporter_SSF"/>
</dbReference>
<evidence type="ECO:0000256" key="5">
    <source>
        <dbReference type="ARBA" id="ARBA00022692"/>
    </source>
</evidence>
<comment type="caution">
    <text evidence="13">The sequence shown here is derived from an EMBL/GenBank/DDBJ whole genome shotgun (WGS) entry which is preliminary data.</text>
</comment>
<dbReference type="GO" id="GO:0015293">
    <property type="term" value="F:symporter activity"/>
    <property type="evidence" value="ECO:0007669"/>
    <property type="project" value="TreeGrafter"/>
</dbReference>
<evidence type="ECO:0000256" key="1">
    <source>
        <dbReference type="ARBA" id="ARBA00004651"/>
    </source>
</evidence>
<comment type="subcellular location">
    <subcellularLocation>
        <location evidence="1">Cell membrane</location>
        <topology evidence="1">Multi-pass membrane protein</topology>
    </subcellularLocation>
</comment>
<dbReference type="GO" id="GO:0006814">
    <property type="term" value="P:sodium ion transport"/>
    <property type="evidence" value="ECO:0007669"/>
    <property type="project" value="UniProtKB-KW"/>
</dbReference>
<evidence type="ECO:0000256" key="4">
    <source>
        <dbReference type="ARBA" id="ARBA00022475"/>
    </source>
</evidence>
<accession>A0AAN9A8E8</accession>
<keyword evidence="7" id="KW-0915">Sodium</keyword>
<dbReference type="PROSITE" id="PS50283">
    <property type="entry name" value="NA_SOLUT_SYMP_3"/>
    <property type="match status" value="1"/>
</dbReference>
<keyword evidence="14" id="KW-1185">Reference proteome</keyword>
<dbReference type="EMBL" id="JAXCGZ010001991">
    <property type="protein sequence ID" value="KAK7084756.1"/>
    <property type="molecule type" value="Genomic_DNA"/>
</dbReference>
<evidence type="ECO:0000256" key="11">
    <source>
        <dbReference type="RuleBase" id="RU362091"/>
    </source>
</evidence>
<gene>
    <name evidence="13" type="primary">SLC5A8_1</name>
    <name evidence="13" type="ORF">SK128_001905</name>
</gene>
<dbReference type="GO" id="GO:0005886">
    <property type="term" value="C:plasma membrane"/>
    <property type="evidence" value="ECO:0007669"/>
    <property type="project" value="UniProtKB-SubCell"/>
</dbReference>
<evidence type="ECO:0000256" key="7">
    <source>
        <dbReference type="ARBA" id="ARBA00023053"/>
    </source>
</evidence>
<keyword evidence="3" id="KW-0813">Transport</keyword>
<keyword evidence="6 12" id="KW-1133">Transmembrane helix</keyword>
<keyword evidence="9 12" id="KW-0472">Membrane</keyword>
<dbReference type="InterPro" id="IPR001734">
    <property type="entry name" value="Na/solute_symporter"/>
</dbReference>
<evidence type="ECO:0000256" key="8">
    <source>
        <dbReference type="ARBA" id="ARBA00023065"/>
    </source>
</evidence>